<dbReference type="NCBIfam" id="TIGR01036">
    <property type="entry name" value="pyrD_sub2"/>
    <property type="match status" value="1"/>
</dbReference>
<evidence type="ECO:0000256" key="7">
    <source>
        <dbReference type="ARBA" id="ARBA00018366"/>
    </source>
</evidence>
<dbReference type="EC" id="1.3.5.2" evidence="6 14"/>
<gene>
    <name evidence="16" type="ORF">SAMN06296036_102318</name>
</gene>
<dbReference type="GO" id="GO:0044205">
    <property type="term" value="P:'de novo' UMP biosynthetic process"/>
    <property type="evidence" value="ECO:0007669"/>
    <property type="project" value="UniProtKB-UniPathway"/>
</dbReference>
<evidence type="ECO:0000256" key="3">
    <source>
        <dbReference type="ARBA" id="ARBA00004370"/>
    </source>
</evidence>
<evidence type="ECO:0000256" key="8">
    <source>
        <dbReference type="ARBA" id="ARBA00022630"/>
    </source>
</evidence>
<dbReference type="PANTHER" id="PTHR48109">
    <property type="entry name" value="DIHYDROOROTATE DEHYDROGENASE (QUINONE), MITOCHONDRIAL-RELATED"/>
    <property type="match status" value="1"/>
</dbReference>
<evidence type="ECO:0000256" key="2">
    <source>
        <dbReference type="ARBA" id="ARBA00003125"/>
    </source>
</evidence>
<proteinExistence type="inferred from homology"/>
<evidence type="ECO:0000256" key="5">
    <source>
        <dbReference type="ARBA" id="ARBA00005359"/>
    </source>
</evidence>
<dbReference type="InterPro" id="IPR001295">
    <property type="entry name" value="Dihydroorotate_DH_CS"/>
</dbReference>
<accession>A0A1Y6BCL0</accession>
<dbReference type="InterPro" id="IPR013785">
    <property type="entry name" value="Aldolase_TIM"/>
</dbReference>
<dbReference type="UniPathway" id="UPA00070">
    <property type="reaction ID" value="UER00946"/>
</dbReference>
<dbReference type="OrthoDB" id="5288816at2"/>
<organism evidence="16 17">
    <name type="scientific">Pseudobacteriovorax antillogorgiicola</name>
    <dbReference type="NCBI Taxonomy" id="1513793"/>
    <lineage>
        <taxon>Bacteria</taxon>
        <taxon>Pseudomonadati</taxon>
        <taxon>Bdellovibrionota</taxon>
        <taxon>Oligoflexia</taxon>
        <taxon>Oligoflexales</taxon>
        <taxon>Pseudobacteriovoracaceae</taxon>
        <taxon>Pseudobacteriovorax</taxon>
    </lineage>
</organism>
<evidence type="ECO:0000313" key="16">
    <source>
        <dbReference type="EMBL" id="SME96852.1"/>
    </source>
</evidence>
<comment type="cofactor">
    <cofactor evidence="1">
        <name>FMN</name>
        <dbReference type="ChEBI" id="CHEBI:58210"/>
    </cofactor>
</comment>
<dbReference type="InterPro" id="IPR012135">
    <property type="entry name" value="Dihydroorotate_DH_1_2"/>
</dbReference>
<evidence type="ECO:0000256" key="14">
    <source>
        <dbReference type="NCBIfam" id="TIGR01036"/>
    </source>
</evidence>
<evidence type="ECO:0000256" key="6">
    <source>
        <dbReference type="ARBA" id="ARBA00012791"/>
    </source>
</evidence>
<protein>
    <recommendedName>
        <fullName evidence="7 14">Dihydroorotate dehydrogenase (quinone)</fullName>
        <ecNumber evidence="6 14">1.3.5.2</ecNumber>
    </recommendedName>
</protein>
<keyword evidence="9" id="KW-0288">FMN</keyword>
<dbReference type="InterPro" id="IPR050074">
    <property type="entry name" value="DHO_dehydrogenase"/>
</dbReference>
<comment type="function">
    <text evidence="2">Catalyzes the conversion of dihydroorotate to orotate with quinone as electron acceptor.</text>
</comment>
<keyword evidence="11" id="KW-0560">Oxidoreductase</keyword>
<evidence type="ECO:0000313" key="17">
    <source>
        <dbReference type="Proteomes" id="UP000192907"/>
    </source>
</evidence>
<evidence type="ECO:0000256" key="10">
    <source>
        <dbReference type="ARBA" id="ARBA00022975"/>
    </source>
</evidence>
<dbReference type="EMBL" id="FWZT01000002">
    <property type="protein sequence ID" value="SME96852.1"/>
    <property type="molecule type" value="Genomic_DNA"/>
</dbReference>
<dbReference type="CDD" id="cd04738">
    <property type="entry name" value="DHOD_2_like"/>
    <property type="match status" value="1"/>
</dbReference>
<reference evidence="17" key="1">
    <citation type="submission" date="2017-04" db="EMBL/GenBank/DDBJ databases">
        <authorList>
            <person name="Varghese N."/>
            <person name="Submissions S."/>
        </authorList>
    </citation>
    <scope>NUCLEOTIDE SEQUENCE [LARGE SCALE GENOMIC DNA]</scope>
    <source>
        <strain evidence="17">RKEM611</strain>
    </source>
</reference>
<comment type="pathway">
    <text evidence="4">Pyrimidine metabolism; UMP biosynthesis via de novo pathway; orotate from (S)-dihydroorotate (quinone route): step 1/1.</text>
</comment>
<dbReference type="PANTHER" id="PTHR48109:SF4">
    <property type="entry name" value="DIHYDROOROTATE DEHYDROGENASE (QUINONE), MITOCHONDRIAL"/>
    <property type="match status" value="1"/>
</dbReference>
<dbReference type="Pfam" id="PF01180">
    <property type="entry name" value="DHO_dh"/>
    <property type="match status" value="1"/>
</dbReference>
<comment type="subcellular location">
    <subcellularLocation>
        <location evidence="3">Membrane</location>
    </subcellularLocation>
</comment>
<dbReference type="GO" id="GO:0016020">
    <property type="term" value="C:membrane"/>
    <property type="evidence" value="ECO:0007669"/>
    <property type="project" value="UniProtKB-SubCell"/>
</dbReference>
<dbReference type="InterPro" id="IPR005720">
    <property type="entry name" value="Dihydroorotate_DH_cat"/>
</dbReference>
<keyword evidence="8" id="KW-0285">Flavoprotein</keyword>
<keyword evidence="17" id="KW-1185">Reference proteome</keyword>
<dbReference type="STRING" id="1513793.SAMN06296036_102318"/>
<dbReference type="Gene3D" id="3.20.20.70">
    <property type="entry name" value="Aldolase class I"/>
    <property type="match status" value="1"/>
</dbReference>
<evidence type="ECO:0000256" key="12">
    <source>
        <dbReference type="ARBA" id="ARBA00023136"/>
    </source>
</evidence>
<keyword evidence="12" id="KW-0472">Membrane</keyword>
<name>A0A1Y6BCL0_9BACT</name>
<evidence type="ECO:0000256" key="9">
    <source>
        <dbReference type="ARBA" id="ARBA00022643"/>
    </source>
</evidence>
<evidence type="ECO:0000259" key="15">
    <source>
        <dbReference type="Pfam" id="PF01180"/>
    </source>
</evidence>
<dbReference type="InterPro" id="IPR005719">
    <property type="entry name" value="Dihydroorotate_DH_2"/>
</dbReference>
<dbReference type="NCBIfam" id="NF003652">
    <property type="entry name" value="PRK05286.2-5"/>
    <property type="match status" value="1"/>
</dbReference>
<dbReference type="GO" id="GO:0106430">
    <property type="term" value="F:dihydroorotate dehydrogenase (quinone) activity"/>
    <property type="evidence" value="ECO:0007669"/>
    <property type="project" value="UniProtKB-EC"/>
</dbReference>
<dbReference type="AlphaFoldDB" id="A0A1Y6BCL0"/>
<evidence type="ECO:0000256" key="13">
    <source>
        <dbReference type="ARBA" id="ARBA00048639"/>
    </source>
</evidence>
<feature type="domain" description="Dihydroorotate dehydrogenase catalytic" evidence="15">
    <location>
        <begin position="65"/>
        <end position="337"/>
    </location>
</feature>
<dbReference type="GO" id="GO:0005737">
    <property type="term" value="C:cytoplasm"/>
    <property type="evidence" value="ECO:0007669"/>
    <property type="project" value="InterPro"/>
</dbReference>
<dbReference type="SUPFAM" id="SSF51395">
    <property type="entry name" value="FMN-linked oxidoreductases"/>
    <property type="match status" value="1"/>
</dbReference>
<comment type="similarity">
    <text evidence="5">Belongs to the dihydroorotate dehydrogenase family. Type 2 subfamily.</text>
</comment>
<evidence type="ECO:0000256" key="1">
    <source>
        <dbReference type="ARBA" id="ARBA00001917"/>
    </source>
</evidence>
<evidence type="ECO:0000256" key="11">
    <source>
        <dbReference type="ARBA" id="ARBA00023002"/>
    </source>
</evidence>
<dbReference type="PIRSF" id="PIRSF000164">
    <property type="entry name" value="DHO_oxidase"/>
    <property type="match status" value="1"/>
</dbReference>
<dbReference type="PROSITE" id="PS00911">
    <property type="entry name" value="DHODEHASE_1"/>
    <property type="match status" value="1"/>
</dbReference>
<sequence>MPTVSRSFATKLGSFGTACLRLLPAETAHNLGIKLLASPMFSYLPRPNLSPLFENMTSHVPGVGSLPHPIGLAAGFDKHCLAPHGFSRLGLSFLEVGTVTPRPQEGNPKPRMFRYPEQKAIINRMGFNSHGSERVRERLQELDWDHNQTPLGVNIGKNKSTTELAAIEDFNHGLQTFRGMAKYYVVNISSPNTAGLRDLANDEFLKQLAKDNQDIREKIWFKLDPDMSRVKLQSLIETICDAGFQGVILSNTHKVSWPEAGGQSGHPLMSLSNRSLEWAYQVHQGQLPMIASGGILSGGDILQKIVRGACAVQIYSALVYRGPWVVAKLLEELKAEMDAQGIQFLSDAIGTHYQA</sequence>
<evidence type="ECO:0000256" key="4">
    <source>
        <dbReference type="ARBA" id="ARBA00005161"/>
    </source>
</evidence>
<comment type="catalytic activity">
    <reaction evidence="13">
        <text>(S)-dihydroorotate + a quinone = orotate + a quinol</text>
        <dbReference type="Rhea" id="RHEA:30187"/>
        <dbReference type="ChEBI" id="CHEBI:24646"/>
        <dbReference type="ChEBI" id="CHEBI:30839"/>
        <dbReference type="ChEBI" id="CHEBI:30864"/>
        <dbReference type="ChEBI" id="CHEBI:132124"/>
        <dbReference type="EC" id="1.3.5.2"/>
    </reaction>
</comment>
<dbReference type="Proteomes" id="UP000192907">
    <property type="component" value="Unassembled WGS sequence"/>
</dbReference>
<dbReference type="RefSeq" id="WP_132315142.1">
    <property type="nucleotide sequence ID" value="NZ_FWZT01000002.1"/>
</dbReference>
<dbReference type="GO" id="GO:0006207">
    <property type="term" value="P:'de novo' pyrimidine nucleobase biosynthetic process"/>
    <property type="evidence" value="ECO:0007669"/>
    <property type="project" value="UniProtKB-UniRule"/>
</dbReference>
<keyword evidence="10" id="KW-0665">Pyrimidine biosynthesis</keyword>